<dbReference type="GO" id="GO:0005216">
    <property type="term" value="F:monoatomic ion channel activity"/>
    <property type="evidence" value="ECO:0007669"/>
    <property type="project" value="InterPro"/>
</dbReference>
<evidence type="ECO:0000256" key="5">
    <source>
        <dbReference type="ARBA" id="ARBA00022989"/>
    </source>
</evidence>
<keyword evidence="8" id="KW-1071">Ligand-gated ion channel</keyword>
<keyword evidence="3" id="KW-0813">Transport</keyword>
<organism evidence="12 13">
    <name type="scientific">Rosa chinensis</name>
    <name type="common">China rose</name>
    <dbReference type="NCBI Taxonomy" id="74649"/>
    <lineage>
        <taxon>Eukaryota</taxon>
        <taxon>Viridiplantae</taxon>
        <taxon>Streptophyta</taxon>
        <taxon>Embryophyta</taxon>
        <taxon>Tracheophyta</taxon>
        <taxon>Spermatophyta</taxon>
        <taxon>Magnoliopsida</taxon>
        <taxon>eudicotyledons</taxon>
        <taxon>Gunneridae</taxon>
        <taxon>Pentapetalae</taxon>
        <taxon>rosids</taxon>
        <taxon>fabids</taxon>
        <taxon>Rosales</taxon>
        <taxon>Rosaceae</taxon>
        <taxon>Rosoideae</taxon>
        <taxon>Rosoideae incertae sedis</taxon>
        <taxon>Rosa</taxon>
    </lineage>
</organism>
<evidence type="ECO:0000256" key="9">
    <source>
        <dbReference type="ARBA" id="ARBA00023303"/>
    </source>
</evidence>
<evidence type="ECO:0000256" key="3">
    <source>
        <dbReference type="ARBA" id="ARBA00022448"/>
    </source>
</evidence>
<protein>
    <submittedName>
        <fullName evidence="12">Putative potassium channel, voltage-dependent, ERG</fullName>
    </submittedName>
</protein>
<evidence type="ECO:0000256" key="4">
    <source>
        <dbReference type="ARBA" id="ARBA00022692"/>
    </source>
</evidence>
<accession>A0A2P6QES0</accession>
<name>A0A2P6QES0_ROSCH</name>
<evidence type="ECO:0000256" key="8">
    <source>
        <dbReference type="ARBA" id="ARBA00023286"/>
    </source>
</evidence>
<evidence type="ECO:0000256" key="2">
    <source>
        <dbReference type="ARBA" id="ARBA00010486"/>
    </source>
</evidence>
<feature type="transmembrane region" description="Helical" evidence="10">
    <location>
        <begin position="39"/>
        <end position="61"/>
    </location>
</feature>
<dbReference type="CDD" id="cd00038">
    <property type="entry name" value="CAP_ED"/>
    <property type="match status" value="1"/>
</dbReference>
<comment type="subcellular location">
    <subcellularLocation>
        <location evidence="1">Membrane</location>
        <topology evidence="1">Multi-pass membrane protein</topology>
    </subcellularLocation>
</comment>
<feature type="transmembrane region" description="Helical" evidence="10">
    <location>
        <begin position="204"/>
        <end position="225"/>
    </location>
</feature>
<evidence type="ECO:0000256" key="6">
    <source>
        <dbReference type="ARBA" id="ARBA00023065"/>
    </source>
</evidence>
<dbReference type="GO" id="GO:0016020">
    <property type="term" value="C:membrane"/>
    <property type="evidence" value="ECO:0007669"/>
    <property type="project" value="UniProtKB-SubCell"/>
</dbReference>
<evidence type="ECO:0000259" key="11">
    <source>
        <dbReference type="PROSITE" id="PS50042"/>
    </source>
</evidence>
<dbReference type="Pfam" id="PF00520">
    <property type="entry name" value="Ion_trans"/>
    <property type="match status" value="1"/>
</dbReference>
<dbReference type="AlphaFoldDB" id="A0A2P6QES0"/>
<keyword evidence="4 10" id="KW-0812">Transmembrane</keyword>
<evidence type="ECO:0000256" key="10">
    <source>
        <dbReference type="SAM" id="Phobius"/>
    </source>
</evidence>
<evidence type="ECO:0000256" key="7">
    <source>
        <dbReference type="ARBA" id="ARBA00023136"/>
    </source>
</evidence>
<dbReference type="STRING" id="74649.A0A2P6QES0"/>
<dbReference type="SUPFAM" id="SSF81324">
    <property type="entry name" value="Voltage-gated potassium channels"/>
    <property type="match status" value="1"/>
</dbReference>
<dbReference type="InterPro" id="IPR018490">
    <property type="entry name" value="cNMP-bd_dom_sf"/>
</dbReference>
<dbReference type="SUPFAM" id="SSF51206">
    <property type="entry name" value="cAMP-binding domain-like"/>
    <property type="match status" value="1"/>
</dbReference>
<dbReference type="Gene3D" id="2.60.120.10">
    <property type="entry name" value="Jelly Rolls"/>
    <property type="match status" value="1"/>
</dbReference>
<feature type="transmembrane region" description="Helical" evidence="10">
    <location>
        <begin position="137"/>
        <end position="160"/>
    </location>
</feature>
<feature type="domain" description="Cyclic nucleotide-binding" evidence="11">
    <location>
        <begin position="439"/>
        <end position="523"/>
    </location>
</feature>
<dbReference type="InterPro" id="IPR005821">
    <property type="entry name" value="Ion_trans_dom"/>
</dbReference>
<dbReference type="Proteomes" id="UP000238479">
    <property type="component" value="Chromosome 5"/>
</dbReference>
<keyword evidence="7 10" id="KW-0472">Membrane</keyword>
<evidence type="ECO:0000256" key="1">
    <source>
        <dbReference type="ARBA" id="ARBA00004141"/>
    </source>
</evidence>
<gene>
    <name evidence="12" type="ORF">RchiOBHm_Chr5g0048811</name>
</gene>
<evidence type="ECO:0000313" key="13">
    <source>
        <dbReference type="Proteomes" id="UP000238479"/>
    </source>
</evidence>
<dbReference type="Gramene" id="PRQ32651">
    <property type="protein sequence ID" value="PRQ32651"/>
    <property type="gene ID" value="RchiOBHm_Chr5g0048811"/>
</dbReference>
<keyword evidence="5 10" id="KW-1133">Transmembrane helix</keyword>
<dbReference type="PROSITE" id="PS50042">
    <property type="entry name" value="CNMP_BINDING_3"/>
    <property type="match status" value="1"/>
</dbReference>
<dbReference type="InterPro" id="IPR000595">
    <property type="entry name" value="cNMP-bd_dom"/>
</dbReference>
<comment type="similarity">
    <text evidence="2">Belongs to the cyclic nucleotide-gated cation channel (TC 1.A.1.5) family.</text>
</comment>
<keyword evidence="13" id="KW-1185">Reference proteome</keyword>
<comment type="caution">
    <text evidence="12">The sequence shown here is derived from an EMBL/GenBank/DDBJ whole genome shotgun (WGS) entry which is preliminary data.</text>
</comment>
<reference evidence="12 13" key="1">
    <citation type="journal article" date="2018" name="Nat. Genet.">
        <title>The Rosa genome provides new insights in the design of modern roses.</title>
        <authorList>
            <person name="Bendahmane M."/>
        </authorList>
    </citation>
    <scope>NUCLEOTIDE SEQUENCE [LARGE SCALE GENOMIC DNA]</scope>
    <source>
        <strain evidence="13">cv. Old Blush</strain>
    </source>
</reference>
<dbReference type="InterPro" id="IPR014710">
    <property type="entry name" value="RmlC-like_jellyroll"/>
</dbReference>
<evidence type="ECO:0000313" key="12">
    <source>
        <dbReference type="EMBL" id="PRQ32651.1"/>
    </source>
</evidence>
<feature type="transmembrane region" description="Helical" evidence="10">
    <location>
        <begin position="327"/>
        <end position="349"/>
    </location>
</feature>
<sequence>MIQSSVYDVIVKAALSHPREMEWTATKGLLAILKSHRTLILTISCVIAVLVDPLFFYLPIIDGKRKCIGMDTILRNVTLIFRSLTDIGFMVNIIHKICEAVNKTRADCLKNIEKMTAEERNRGVSGNKFAKSLARNLSWHTILIDFLAVLPIPQVIIVAVRSSRCLDKRKILNFLLLAQYLPRVYRMRHSSIQLRPRTGIWVKCSFYFFLYILASHVLGAFWYYFSIQQETSCWHQACKKHGGVKCNFYCHENMTSRDLTFINSIDKYCLVDVPANETAPFDFGIFLDSLKNNNTASIQFPKKFFYSYWWGVRNLSNFGTNLQTSTYVWENCFAILISIIGLLLFLYLIGKVQTFISMKTANSEERRKKFKSKELDIQMWMRSNDLKTDMMEAIRVHTKKKWEEIQDANIENIFSILPVQSRKHLKQSLCMEMLSKVPKLRTLKDEALKPICDCLKPVVYQDNSFVFQEGEPLDRILFIIEGLIWTYQAAGATDSSSTSQNGNRKTGFSFLQKGGFYGDDQLLSWVIASQQNLPLFSNLPISEVNVKCHAKVEGFVLMAKDLKIVVSTNYKVYWGLHNSSQEREKALIQAVKNVRDRRKMQK</sequence>
<dbReference type="PANTHER" id="PTHR45651">
    <property type="entry name" value="CYCLIC NUCLEOTIDE-GATED ION CHANNEL 15-RELATED-RELATED"/>
    <property type="match status" value="1"/>
</dbReference>
<dbReference type="Gene3D" id="1.10.287.70">
    <property type="match status" value="1"/>
</dbReference>
<keyword evidence="9 12" id="KW-0407">Ion channel</keyword>
<keyword evidence="6" id="KW-0406">Ion transport</keyword>
<dbReference type="EMBL" id="PDCK01000043">
    <property type="protein sequence ID" value="PRQ32651.1"/>
    <property type="molecule type" value="Genomic_DNA"/>
</dbReference>
<dbReference type="PANTHER" id="PTHR45651:SF68">
    <property type="entry name" value="ION TRANSPORT DOMAIN-CONTAINING PROTEIN"/>
    <property type="match status" value="1"/>
</dbReference>
<proteinExistence type="inferred from homology"/>